<dbReference type="Gene3D" id="3.90.79.10">
    <property type="entry name" value="Nucleoside Triphosphate Pyrophosphohydrolase"/>
    <property type="match status" value="2"/>
</dbReference>
<comment type="cofactor">
    <cofactor evidence="1">
        <name>Mn(2+)</name>
        <dbReference type="ChEBI" id="CHEBI:29035"/>
    </cofactor>
</comment>
<dbReference type="PANTHER" id="PTHR12318">
    <property type="entry name" value="TESTOSTERONE-REGULATED PROTEIN RP2"/>
    <property type="match status" value="1"/>
</dbReference>
<dbReference type="RefSeq" id="WP_206823517.1">
    <property type="nucleotide sequence ID" value="NZ_JAEMWU010000001.1"/>
</dbReference>
<evidence type="ECO:0000259" key="8">
    <source>
        <dbReference type="PROSITE" id="PS51462"/>
    </source>
</evidence>
<keyword evidence="4 9" id="KW-0378">Hydrolase</keyword>
<feature type="region of interest" description="Disordered" evidence="7">
    <location>
        <begin position="58"/>
        <end position="82"/>
    </location>
</feature>
<feature type="compositionally biased region" description="Basic and acidic residues" evidence="7">
    <location>
        <begin position="59"/>
        <end position="82"/>
    </location>
</feature>
<dbReference type="SUPFAM" id="SSF55811">
    <property type="entry name" value="Nudix"/>
    <property type="match status" value="1"/>
</dbReference>
<evidence type="ECO:0000256" key="2">
    <source>
        <dbReference type="ARBA" id="ARBA00001946"/>
    </source>
</evidence>
<evidence type="ECO:0000256" key="5">
    <source>
        <dbReference type="ARBA" id="ARBA00022842"/>
    </source>
</evidence>
<dbReference type="PANTHER" id="PTHR12318:SF0">
    <property type="entry name" value="ACYL-COENZYME A DIPHOSPHATASE NUDT19"/>
    <property type="match status" value="1"/>
</dbReference>
<proteinExistence type="predicted"/>
<dbReference type="InterPro" id="IPR039121">
    <property type="entry name" value="NUDT19"/>
</dbReference>
<comment type="caution">
    <text evidence="9">The sequence shown here is derived from an EMBL/GenBank/DDBJ whole genome shotgun (WGS) entry which is preliminary data.</text>
</comment>
<keyword evidence="3" id="KW-0479">Metal-binding</keyword>
<dbReference type="EMBL" id="JAEMWU010000001">
    <property type="protein sequence ID" value="MBN8205761.1"/>
    <property type="molecule type" value="Genomic_DNA"/>
</dbReference>
<organism evidence="9 10">
    <name type="scientific">Microbacterium esteraromaticum</name>
    <dbReference type="NCBI Taxonomy" id="57043"/>
    <lineage>
        <taxon>Bacteria</taxon>
        <taxon>Bacillati</taxon>
        <taxon>Actinomycetota</taxon>
        <taxon>Actinomycetes</taxon>
        <taxon>Micrococcales</taxon>
        <taxon>Microbacteriaceae</taxon>
        <taxon>Microbacterium</taxon>
    </lineage>
</organism>
<gene>
    <name evidence="9" type="ORF">JF543_07275</name>
</gene>
<evidence type="ECO:0000313" key="9">
    <source>
        <dbReference type="EMBL" id="MBN8205761.1"/>
    </source>
</evidence>
<dbReference type="GO" id="GO:0016818">
    <property type="term" value="F:hydrolase activity, acting on acid anhydrides, in phosphorus-containing anhydrides"/>
    <property type="evidence" value="ECO:0007669"/>
    <property type="project" value="InterPro"/>
</dbReference>
<reference evidence="9" key="1">
    <citation type="submission" date="2020-12" db="EMBL/GenBank/DDBJ databases">
        <title>PHA producing bacteria isolated from mangrove.</title>
        <authorList>
            <person name="Zheng W."/>
            <person name="Yu S."/>
            <person name="Huang Y."/>
        </authorList>
    </citation>
    <scope>NUCLEOTIDE SEQUENCE</scope>
    <source>
        <strain evidence="9">GN8-5</strain>
    </source>
</reference>
<accession>A0A939IUU2</accession>
<dbReference type="GO" id="GO:0046872">
    <property type="term" value="F:metal ion binding"/>
    <property type="evidence" value="ECO:0007669"/>
    <property type="project" value="UniProtKB-KW"/>
</dbReference>
<feature type="domain" description="Nudix hydrolase" evidence="8">
    <location>
        <begin position="18"/>
        <end position="163"/>
    </location>
</feature>
<evidence type="ECO:0000256" key="3">
    <source>
        <dbReference type="ARBA" id="ARBA00022723"/>
    </source>
</evidence>
<dbReference type="AlphaFoldDB" id="A0A939IUU2"/>
<dbReference type="CDD" id="cd18870">
    <property type="entry name" value="NUDIX_AcylCoAdiphos_Nudt19"/>
    <property type="match status" value="1"/>
</dbReference>
<keyword evidence="5" id="KW-0460">Magnesium</keyword>
<dbReference type="PROSITE" id="PS51462">
    <property type="entry name" value="NUDIX"/>
    <property type="match status" value="1"/>
</dbReference>
<dbReference type="Proteomes" id="UP000664385">
    <property type="component" value="Unassembled WGS sequence"/>
</dbReference>
<comment type="cofactor">
    <cofactor evidence="2">
        <name>Mg(2+)</name>
        <dbReference type="ChEBI" id="CHEBI:18420"/>
    </cofactor>
</comment>
<evidence type="ECO:0000313" key="10">
    <source>
        <dbReference type="Proteomes" id="UP000664385"/>
    </source>
</evidence>
<dbReference type="Pfam" id="PF00293">
    <property type="entry name" value="NUDIX"/>
    <property type="match status" value="1"/>
</dbReference>
<evidence type="ECO:0000256" key="1">
    <source>
        <dbReference type="ARBA" id="ARBA00001936"/>
    </source>
</evidence>
<keyword evidence="6" id="KW-0464">Manganese</keyword>
<evidence type="ECO:0000256" key="7">
    <source>
        <dbReference type="SAM" id="MobiDB-lite"/>
    </source>
</evidence>
<name>A0A939IUU2_9MICO</name>
<dbReference type="InterPro" id="IPR000086">
    <property type="entry name" value="NUDIX_hydrolase_dom"/>
</dbReference>
<protein>
    <submittedName>
        <fullName evidence="9">NUDIX hydrolase</fullName>
    </submittedName>
</protein>
<sequence>MSTPEKSAPPASAPEASIRVAGTAVVLRDGADGLETLLLRRPSSGSFADAWVFPGGRVDSADRDRARDEADAARHAATRETQEEAAIRVHSLRPLSRWVPPTETPVRYRTWFFLAREHGDEVRVNPGEIVDAAWMTPQRAFDAHAAGSLALFPPTWVTLRGLLAHASVDAAFAAAGELARYETRMLSTATGRRAMWAGDEDYPDAPGAVGARHRLTMDALPWVYERS</sequence>
<evidence type="ECO:0000256" key="4">
    <source>
        <dbReference type="ARBA" id="ARBA00022801"/>
    </source>
</evidence>
<evidence type="ECO:0000256" key="6">
    <source>
        <dbReference type="ARBA" id="ARBA00023211"/>
    </source>
</evidence>
<dbReference type="InterPro" id="IPR015797">
    <property type="entry name" value="NUDIX_hydrolase-like_dom_sf"/>
</dbReference>